<keyword evidence="2" id="KW-1185">Reference proteome</keyword>
<comment type="caution">
    <text evidence="1">The sequence shown here is derived from an EMBL/GenBank/DDBJ whole genome shotgun (WGS) entry which is preliminary data.</text>
</comment>
<evidence type="ECO:0000313" key="1">
    <source>
        <dbReference type="EMBL" id="KAK2167006.1"/>
    </source>
</evidence>
<evidence type="ECO:0000313" key="2">
    <source>
        <dbReference type="Proteomes" id="UP001208570"/>
    </source>
</evidence>
<reference evidence="1" key="1">
    <citation type="journal article" date="2023" name="Mol. Biol. Evol.">
        <title>Third-Generation Sequencing Reveals the Adaptive Role of the Epigenome in Three Deep-Sea Polychaetes.</title>
        <authorList>
            <person name="Perez M."/>
            <person name="Aroh O."/>
            <person name="Sun Y."/>
            <person name="Lan Y."/>
            <person name="Juniper S.K."/>
            <person name="Young C.R."/>
            <person name="Angers B."/>
            <person name="Qian P.Y."/>
        </authorList>
    </citation>
    <scope>NUCLEOTIDE SEQUENCE</scope>
    <source>
        <strain evidence="1">P08H-3</strain>
    </source>
</reference>
<organism evidence="1 2">
    <name type="scientific">Paralvinella palmiformis</name>
    <dbReference type="NCBI Taxonomy" id="53620"/>
    <lineage>
        <taxon>Eukaryota</taxon>
        <taxon>Metazoa</taxon>
        <taxon>Spiralia</taxon>
        <taxon>Lophotrochozoa</taxon>
        <taxon>Annelida</taxon>
        <taxon>Polychaeta</taxon>
        <taxon>Sedentaria</taxon>
        <taxon>Canalipalpata</taxon>
        <taxon>Terebellida</taxon>
        <taxon>Terebelliformia</taxon>
        <taxon>Alvinellidae</taxon>
        <taxon>Paralvinella</taxon>
    </lineage>
</organism>
<gene>
    <name evidence="1" type="ORF">LSH36_32g01027</name>
</gene>
<sequence length="71" mass="8489">MIPVPEETYVEEYLKGLTRESKSFKRWFDGLSHKHYSQATLDQKARYALAEVHIFLDELNYEYVYQRPAST</sequence>
<proteinExistence type="predicted"/>
<feature type="non-terminal residue" evidence="1">
    <location>
        <position position="1"/>
    </location>
</feature>
<dbReference type="Proteomes" id="UP001208570">
    <property type="component" value="Unassembled WGS sequence"/>
</dbReference>
<dbReference type="AlphaFoldDB" id="A0AAD9NG41"/>
<name>A0AAD9NG41_9ANNE</name>
<dbReference type="EMBL" id="JAODUP010000032">
    <property type="protein sequence ID" value="KAK2167006.1"/>
    <property type="molecule type" value="Genomic_DNA"/>
</dbReference>
<accession>A0AAD9NG41</accession>
<protein>
    <submittedName>
        <fullName evidence="1">Uncharacterized protein</fullName>
    </submittedName>
</protein>